<keyword evidence="4" id="KW-0249">Electron transport</keyword>
<evidence type="ECO:0000256" key="6">
    <source>
        <dbReference type="ARBA" id="ARBA00023014"/>
    </source>
</evidence>
<organism evidence="9 10">
    <name type="scientific">Pseudothauera nasutitermitis</name>
    <dbReference type="NCBI Taxonomy" id="2565930"/>
    <lineage>
        <taxon>Bacteria</taxon>
        <taxon>Pseudomonadati</taxon>
        <taxon>Pseudomonadota</taxon>
        <taxon>Betaproteobacteria</taxon>
        <taxon>Rhodocyclales</taxon>
        <taxon>Zoogloeaceae</taxon>
        <taxon>Pseudothauera</taxon>
    </lineage>
</organism>
<dbReference type="InterPro" id="IPR013783">
    <property type="entry name" value="Ig-like_fold"/>
</dbReference>
<feature type="domain" description="4Fe-4S ferredoxin-type" evidence="8">
    <location>
        <begin position="249"/>
        <end position="277"/>
    </location>
</feature>
<keyword evidence="7" id="KW-1133">Transmembrane helix</keyword>
<name>A0A4S4APA2_9RHOO</name>
<evidence type="ECO:0000313" key="10">
    <source>
        <dbReference type="Proteomes" id="UP000308430"/>
    </source>
</evidence>
<dbReference type="EMBL" id="SSOC01000009">
    <property type="protein sequence ID" value="THF61473.1"/>
    <property type="molecule type" value="Genomic_DNA"/>
</dbReference>
<dbReference type="OrthoDB" id="9811700at2"/>
<keyword evidence="2" id="KW-0004">4Fe-4S</keyword>
<proteinExistence type="predicted"/>
<dbReference type="InterPro" id="IPR017896">
    <property type="entry name" value="4Fe4S_Fe-S-bd"/>
</dbReference>
<evidence type="ECO:0000256" key="5">
    <source>
        <dbReference type="ARBA" id="ARBA00023004"/>
    </source>
</evidence>
<sequence>MASASSKVHEARVELYRSKGKIHHRAVAGRFNTLRWTVVWITQLIFYGACWLNWERNGEIQQAVWFDIAQRKFHFFGLSLWPQDALLLAFALIVAAAGLFLVTALAGRLFCGFACPQTVYTSIFAWVEARVEGDHLARRRLDAAPWTPRKALLRTTKHGLWALIALWSAITYVGYFTPVRELLPNLAVGLVGPWEGFWLLFYAGFMYVQAGLAREAVCQHMCPYSRFQGVMVDERTRNVSYDAGRGEPRRAGARNGACVDCGICVQACPVGIDIRDGLQYPCINCGLCIDACDTVMDKLGAPHGLVRFASALELGGARGAAGSAPAGMGAGRPRVWIYAALMAGFIAAGLWVLAERPTLRVDVLRDRGTLLLETQDGRIENGYTLHLANLVEAPVRLRVEVAGLPGAQIVGERVFDAGAGTITPMRVTVSMPAGVELRGVQPLTFLVGGEQGGARVAARSTFILP</sequence>
<dbReference type="PROSITE" id="PS00198">
    <property type="entry name" value="4FE4S_FER_1"/>
    <property type="match status" value="1"/>
</dbReference>
<keyword evidence="10" id="KW-1185">Reference proteome</keyword>
<accession>A0A4S4APA2</accession>
<evidence type="ECO:0000313" key="9">
    <source>
        <dbReference type="EMBL" id="THF61473.1"/>
    </source>
</evidence>
<evidence type="ECO:0000256" key="3">
    <source>
        <dbReference type="ARBA" id="ARBA00022723"/>
    </source>
</evidence>
<evidence type="ECO:0000256" key="2">
    <source>
        <dbReference type="ARBA" id="ARBA00022485"/>
    </source>
</evidence>
<keyword evidence="7" id="KW-0812">Transmembrane</keyword>
<evidence type="ECO:0000259" key="8">
    <source>
        <dbReference type="PROSITE" id="PS51379"/>
    </source>
</evidence>
<dbReference type="Gene3D" id="2.60.40.10">
    <property type="entry name" value="Immunoglobulins"/>
    <property type="match status" value="1"/>
</dbReference>
<comment type="caution">
    <text evidence="9">The sequence shown here is derived from an EMBL/GenBank/DDBJ whole genome shotgun (WGS) entry which is preliminary data.</text>
</comment>
<dbReference type="PANTHER" id="PTHR30176">
    <property type="entry name" value="FERREDOXIN-TYPE PROTEIN NAPH"/>
    <property type="match status" value="1"/>
</dbReference>
<feature type="transmembrane region" description="Helical" evidence="7">
    <location>
        <begin position="197"/>
        <end position="217"/>
    </location>
</feature>
<dbReference type="InterPro" id="IPR017900">
    <property type="entry name" value="4Fe4S_Fe_S_CS"/>
</dbReference>
<dbReference type="GO" id="GO:0051539">
    <property type="term" value="F:4 iron, 4 sulfur cluster binding"/>
    <property type="evidence" value="ECO:0007669"/>
    <property type="project" value="UniProtKB-KW"/>
</dbReference>
<dbReference type="AlphaFoldDB" id="A0A4S4APA2"/>
<dbReference type="PROSITE" id="PS51379">
    <property type="entry name" value="4FE4S_FER_2"/>
    <property type="match status" value="1"/>
</dbReference>
<feature type="transmembrane region" description="Helical" evidence="7">
    <location>
        <begin position="85"/>
        <end position="106"/>
    </location>
</feature>
<evidence type="ECO:0000256" key="4">
    <source>
        <dbReference type="ARBA" id="ARBA00022982"/>
    </source>
</evidence>
<dbReference type="RefSeq" id="WP_136350134.1">
    <property type="nucleotide sequence ID" value="NZ_SSOC01000009.1"/>
</dbReference>
<dbReference type="GO" id="GO:0005886">
    <property type="term" value="C:plasma membrane"/>
    <property type="evidence" value="ECO:0007669"/>
    <property type="project" value="TreeGrafter"/>
</dbReference>
<dbReference type="Pfam" id="PF13746">
    <property type="entry name" value="Fer4_18"/>
    <property type="match status" value="1"/>
</dbReference>
<dbReference type="NCBIfam" id="TIGR02745">
    <property type="entry name" value="ccoG_rdxA_fixG"/>
    <property type="match status" value="1"/>
</dbReference>
<evidence type="ECO:0000256" key="7">
    <source>
        <dbReference type="SAM" id="Phobius"/>
    </source>
</evidence>
<dbReference type="InterPro" id="IPR032879">
    <property type="entry name" value="FixG_C"/>
</dbReference>
<protein>
    <submittedName>
        <fullName evidence="9">Cytochrome c oxidase accessory protein CcoG</fullName>
    </submittedName>
</protein>
<keyword evidence="5" id="KW-0408">Iron</keyword>
<dbReference type="InterPro" id="IPR014116">
    <property type="entry name" value="Cyt_c_oxidase_cbb3_FixG"/>
</dbReference>
<dbReference type="GO" id="GO:0046872">
    <property type="term" value="F:metal ion binding"/>
    <property type="evidence" value="ECO:0007669"/>
    <property type="project" value="UniProtKB-KW"/>
</dbReference>
<dbReference type="PANTHER" id="PTHR30176:SF3">
    <property type="entry name" value="FERREDOXIN-TYPE PROTEIN NAPH"/>
    <property type="match status" value="1"/>
</dbReference>
<dbReference type="Proteomes" id="UP000308430">
    <property type="component" value="Unassembled WGS sequence"/>
</dbReference>
<keyword evidence="6" id="KW-0411">Iron-sulfur</keyword>
<keyword evidence="7" id="KW-0472">Membrane</keyword>
<keyword evidence="1" id="KW-0813">Transport</keyword>
<feature type="transmembrane region" description="Helical" evidence="7">
    <location>
        <begin position="159"/>
        <end position="177"/>
    </location>
</feature>
<dbReference type="Pfam" id="PF12801">
    <property type="entry name" value="Fer4_5"/>
    <property type="match status" value="1"/>
</dbReference>
<gene>
    <name evidence="9" type="primary">ccoG</name>
    <name evidence="9" type="ORF">E6C76_20555</name>
</gene>
<keyword evidence="3" id="KW-0479">Metal-binding</keyword>
<dbReference type="InterPro" id="IPR051684">
    <property type="entry name" value="Electron_Trans/Redox"/>
</dbReference>
<dbReference type="Pfam" id="PF11614">
    <property type="entry name" value="FixG_C"/>
    <property type="match status" value="1"/>
</dbReference>
<dbReference type="SUPFAM" id="SSF54862">
    <property type="entry name" value="4Fe-4S ferredoxins"/>
    <property type="match status" value="1"/>
</dbReference>
<reference evidence="9 10" key="1">
    <citation type="submission" date="2019-04" db="EMBL/GenBank/DDBJ databases">
        <title>Azoarcus nasutitermitis sp. nov. isolated from termite nest.</title>
        <authorList>
            <person name="Lin S.-Y."/>
            <person name="Hameed A."/>
            <person name="Hsu Y.-H."/>
            <person name="Young C.-C."/>
        </authorList>
    </citation>
    <scope>NUCLEOTIDE SEQUENCE [LARGE SCALE GENOMIC DNA]</scope>
    <source>
        <strain evidence="9 10">CC-YHH838</strain>
    </source>
</reference>
<evidence type="ECO:0000256" key="1">
    <source>
        <dbReference type="ARBA" id="ARBA00022448"/>
    </source>
</evidence>
<feature type="transmembrane region" description="Helical" evidence="7">
    <location>
        <begin position="335"/>
        <end position="354"/>
    </location>
</feature>